<feature type="region of interest" description="Disordered" evidence="1">
    <location>
        <begin position="54"/>
        <end position="78"/>
    </location>
</feature>
<evidence type="ECO:0000256" key="2">
    <source>
        <dbReference type="SAM" id="Phobius"/>
    </source>
</evidence>
<feature type="transmembrane region" description="Helical" evidence="2">
    <location>
        <begin position="456"/>
        <end position="474"/>
    </location>
</feature>
<feature type="region of interest" description="Disordered" evidence="1">
    <location>
        <begin position="872"/>
        <end position="898"/>
    </location>
</feature>
<name>A0A813HN96_POLGL</name>
<feature type="compositionally biased region" description="Basic and acidic residues" evidence="1">
    <location>
        <begin position="923"/>
        <end position="949"/>
    </location>
</feature>
<proteinExistence type="predicted"/>
<feature type="compositionally biased region" description="Basic and acidic residues" evidence="1">
    <location>
        <begin position="873"/>
        <end position="898"/>
    </location>
</feature>
<feature type="transmembrane region" description="Helical" evidence="2">
    <location>
        <begin position="277"/>
        <end position="298"/>
    </location>
</feature>
<dbReference type="InterPro" id="IPR026714">
    <property type="entry name" value="SMAP"/>
</dbReference>
<accession>A0A813HN96</accession>
<dbReference type="EMBL" id="CAJNNV010032094">
    <property type="protein sequence ID" value="CAE8638932.1"/>
    <property type="molecule type" value="Genomic_DNA"/>
</dbReference>
<gene>
    <name evidence="3" type="ORF">PGLA1383_LOCUS54020</name>
</gene>
<dbReference type="Proteomes" id="UP000654075">
    <property type="component" value="Unassembled WGS sequence"/>
</dbReference>
<reference evidence="3" key="1">
    <citation type="submission" date="2021-02" db="EMBL/GenBank/DDBJ databases">
        <authorList>
            <person name="Dougan E. K."/>
            <person name="Rhodes N."/>
            <person name="Thang M."/>
            <person name="Chan C."/>
        </authorList>
    </citation>
    <scope>NUCLEOTIDE SEQUENCE</scope>
</reference>
<feature type="compositionally biased region" description="Low complexity" evidence="1">
    <location>
        <begin position="23"/>
        <end position="34"/>
    </location>
</feature>
<protein>
    <submittedName>
        <fullName evidence="3">Uncharacterized protein</fullName>
    </submittedName>
</protein>
<feature type="compositionally biased region" description="Low complexity" evidence="1">
    <location>
        <begin position="666"/>
        <end position="676"/>
    </location>
</feature>
<feature type="transmembrane region" description="Helical" evidence="2">
    <location>
        <begin position="335"/>
        <end position="354"/>
    </location>
</feature>
<feature type="compositionally biased region" description="Basic and acidic residues" evidence="1">
    <location>
        <begin position="677"/>
        <end position="791"/>
    </location>
</feature>
<feature type="compositionally biased region" description="Basic and acidic residues" evidence="1">
    <location>
        <begin position="800"/>
        <end position="832"/>
    </location>
</feature>
<feature type="transmembrane region" description="Helical" evidence="2">
    <location>
        <begin position="422"/>
        <end position="444"/>
    </location>
</feature>
<comment type="caution">
    <text evidence="3">The sequence shown here is derived from an EMBL/GenBank/DDBJ whole genome shotgun (WGS) entry which is preliminary data.</text>
</comment>
<dbReference type="AlphaFoldDB" id="A0A813HN96"/>
<dbReference type="PANTHER" id="PTHR22175:SF0">
    <property type="entry name" value="SMALL ACIDIC PROTEIN"/>
    <property type="match status" value="1"/>
</dbReference>
<keyword evidence="2" id="KW-0812">Transmembrane</keyword>
<feature type="region of interest" description="Disordered" evidence="1">
    <location>
        <begin position="1005"/>
        <end position="1035"/>
    </location>
</feature>
<evidence type="ECO:0000313" key="3">
    <source>
        <dbReference type="EMBL" id="CAE8638932.1"/>
    </source>
</evidence>
<evidence type="ECO:0000313" key="4">
    <source>
        <dbReference type="Proteomes" id="UP000654075"/>
    </source>
</evidence>
<feature type="compositionally biased region" description="Low complexity" evidence="1">
    <location>
        <begin position="57"/>
        <end position="76"/>
    </location>
</feature>
<feature type="region of interest" description="Disordered" evidence="1">
    <location>
        <begin position="91"/>
        <end position="111"/>
    </location>
</feature>
<feature type="transmembrane region" description="Helical" evidence="2">
    <location>
        <begin position="310"/>
        <end position="329"/>
    </location>
</feature>
<feature type="compositionally biased region" description="Low complexity" evidence="1">
    <location>
        <begin position="950"/>
        <end position="959"/>
    </location>
</feature>
<feature type="region of interest" description="Disordered" evidence="1">
    <location>
        <begin position="523"/>
        <end position="849"/>
    </location>
</feature>
<evidence type="ECO:0000256" key="1">
    <source>
        <dbReference type="SAM" id="MobiDB-lite"/>
    </source>
</evidence>
<feature type="compositionally biased region" description="Basic and acidic residues" evidence="1">
    <location>
        <begin position="523"/>
        <end position="665"/>
    </location>
</feature>
<feature type="region of interest" description="Disordered" evidence="1">
    <location>
        <begin position="923"/>
        <end position="962"/>
    </location>
</feature>
<feature type="transmembrane region" description="Helical" evidence="2">
    <location>
        <begin position="375"/>
        <end position="402"/>
    </location>
</feature>
<keyword evidence="2" id="KW-1133">Transmembrane helix</keyword>
<feature type="compositionally biased region" description="Basic and acidic residues" evidence="1">
    <location>
        <begin position="1025"/>
        <end position="1035"/>
    </location>
</feature>
<keyword evidence="2" id="KW-0472">Membrane</keyword>
<feature type="transmembrane region" description="Helical" evidence="2">
    <location>
        <begin position="221"/>
        <end position="241"/>
    </location>
</feature>
<keyword evidence="4" id="KW-1185">Reference proteome</keyword>
<sequence length="1035" mass="112916">MLGLGPWDCFGVSSSSSLGVRHGAPPGAAVANNARSRSPGSGRFAPAFVPFLPVDENSNNNNNNNNKNNNNYKKSSTASSAPSCGISGACLSSPSSGHSSRRPAKPTRPGDGHVYAAAAAFCGAAAMLHRWQRRHRWPPHSFGQEGPRHGNRPSPAIPLLVRQRVATAASDADAVSSAASDADAVSSARSQSSGMAPVLVGALCLFLVLLHRLALRTISQPLPIRFVVAVHAAMFFVLSLLTRSSAPGPGPTGARLAVLVGAVEFLGWMALQRVAAAQGLGIAAALLSGASLVYSMGVSRLLIRRQFRSMAWIGALLITFGVAYSGPSLSGLPSIAQALPLLAAWAFSGLALIGKEAMLSGATCEKDQRNWRRRPLSVPTVAFVASFAQLLALAVPQVGVALGRNTWSLREVASLVLGPVPMFGDLSITVLSYIAASGVLRLTLAWALRASSATTVQLVNAVAIPFGAAMLTLAEPAPVIPKRLLLALGTSLVGSSLYFFGHPSKVEDEIAWQAFQEKAKEEAEKKAKAQAERKVKEEAAKKAKEEAAQQKAKEQAEMRAKQEAEKTAREEAAKKAKEEAAKKAQEIAQQKAKEQAEMRAKQEAEKTAKEEAAKKAKEEAAKKAQEIAQQKAKEQAEMRTKQEAEKTAREEAAKKAKEEAERKAQEIAQQKGIAQQKAKEQAEMRAKQEAEKTAREEAAKKAKEEAEKKAQEIAQLKAKEQAEMRAKQEAEKTAREEAAKKAKEEAERKVQEIAQQKAKEQAEMRAKQEAEKTAKEEAAKKANEEAERKVLEIAQQKANEQAEMRAKQEAEKTAKEEAAKKAKAEEAEKKAQELAQQQAKELAAKKAKEEAVKKVEVEAEKKVQEILQQKAQEQAEIRAKQEAEKTAKEQDEKVRSGEKARLERLSFRWKMDDQARIAKEVRGVAEKVQQREQEREEQELVRRREEEAVTARANAAEEAFNMKRRDEIEKEVQQMIVAENIRKQSAENELEEQTMRDLLMKKPIVAKESDENSNDGDGFAGLSKMWEDWTNSRKT</sequence>
<feature type="transmembrane region" description="Helical" evidence="2">
    <location>
        <begin position="196"/>
        <end position="215"/>
    </location>
</feature>
<feature type="region of interest" description="Disordered" evidence="1">
    <location>
        <begin position="20"/>
        <end position="39"/>
    </location>
</feature>
<dbReference type="PANTHER" id="PTHR22175">
    <property type="entry name" value="SMALL ACIDIC PROTEIN-RELATED"/>
    <property type="match status" value="1"/>
</dbReference>
<organism evidence="3 4">
    <name type="scientific">Polarella glacialis</name>
    <name type="common">Dinoflagellate</name>
    <dbReference type="NCBI Taxonomy" id="89957"/>
    <lineage>
        <taxon>Eukaryota</taxon>
        <taxon>Sar</taxon>
        <taxon>Alveolata</taxon>
        <taxon>Dinophyceae</taxon>
        <taxon>Suessiales</taxon>
        <taxon>Suessiaceae</taxon>
        <taxon>Polarella</taxon>
    </lineage>
</organism>